<proteinExistence type="predicted"/>
<name>A0ACB8AGL5_9AGAM</name>
<gene>
    <name evidence="1" type="ORF">BJ138DRAFT_1006068</name>
</gene>
<protein>
    <submittedName>
        <fullName evidence="1">Uncharacterized protein</fullName>
    </submittedName>
</protein>
<organism evidence="1 2">
    <name type="scientific">Hygrophoropsis aurantiaca</name>
    <dbReference type="NCBI Taxonomy" id="72124"/>
    <lineage>
        <taxon>Eukaryota</taxon>
        <taxon>Fungi</taxon>
        <taxon>Dikarya</taxon>
        <taxon>Basidiomycota</taxon>
        <taxon>Agaricomycotina</taxon>
        <taxon>Agaricomycetes</taxon>
        <taxon>Agaricomycetidae</taxon>
        <taxon>Boletales</taxon>
        <taxon>Coniophorineae</taxon>
        <taxon>Hygrophoropsidaceae</taxon>
        <taxon>Hygrophoropsis</taxon>
    </lineage>
</organism>
<accession>A0ACB8AGL5</accession>
<dbReference type="Proteomes" id="UP000790377">
    <property type="component" value="Unassembled WGS sequence"/>
</dbReference>
<evidence type="ECO:0000313" key="2">
    <source>
        <dbReference type="Proteomes" id="UP000790377"/>
    </source>
</evidence>
<comment type="caution">
    <text evidence="1">The sequence shown here is derived from an EMBL/GenBank/DDBJ whole genome shotgun (WGS) entry which is preliminary data.</text>
</comment>
<dbReference type="EMBL" id="MU267670">
    <property type="protein sequence ID" value="KAH7911687.1"/>
    <property type="molecule type" value="Genomic_DNA"/>
</dbReference>
<sequence>MSELDEEDEVQRVLQVSFFPPLYLQRRIWVLDILRRENVDSLIDIGCGEGELLATLCQPAPWLRPDPNSRVTVGEENPINLRLTHVAGLDIASRELSEAIQVTAPSANPTYERWEPLCVKIWKGGLETLNPEFVGADCIVSTEVIEHLPEEILDEFAPVLLGVYHPRLLLISTPSYNFNARFSPPGTERPDGYPDPTGRTNRIFRHHDHKFEWDTEEFGRWCKDVAREWGYSARVDTIGTAQERDEWGRDEELGGATQVAAFRRLDDPNSVTEREKKGKVVMKERAENRKEHELLAMHQYPVHPSAGKPQPLAEIEKAIIAQFKEIGEVIVRQEEMWFLGDVKIRCGGCIEAMIEAIEESPKLRLQRDGWDKRGDWKIELVGGIQQANAIWTNSEQARGNEKEQANEELEWNQTKTLWDDGKGLGEEGIWSTEDSNWAREENGSSWAGSWDDSGANVWEVQSDKED</sequence>
<keyword evidence="2" id="KW-1185">Reference proteome</keyword>
<evidence type="ECO:0000313" key="1">
    <source>
        <dbReference type="EMBL" id="KAH7911687.1"/>
    </source>
</evidence>
<reference evidence="1" key="1">
    <citation type="journal article" date="2021" name="New Phytol.">
        <title>Evolutionary innovations through gain and loss of genes in the ectomycorrhizal Boletales.</title>
        <authorList>
            <person name="Wu G."/>
            <person name="Miyauchi S."/>
            <person name="Morin E."/>
            <person name="Kuo A."/>
            <person name="Drula E."/>
            <person name="Varga T."/>
            <person name="Kohler A."/>
            <person name="Feng B."/>
            <person name="Cao Y."/>
            <person name="Lipzen A."/>
            <person name="Daum C."/>
            <person name="Hundley H."/>
            <person name="Pangilinan J."/>
            <person name="Johnson J."/>
            <person name="Barry K."/>
            <person name="LaButti K."/>
            <person name="Ng V."/>
            <person name="Ahrendt S."/>
            <person name="Min B."/>
            <person name="Choi I.G."/>
            <person name="Park H."/>
            <person name="Plett J.M."/>
            <person name="Magnuson J."/>
            <person name="Spatafora J.W."/>
            <person name="Nagy L.G."/>
            <person name="Henrissat B."/>
            <person name="Grigoriev I.V."/>
            <person name="Yang Z.L."/>
            <person name="Xu J."/>
            <person name="Martin F.M."/>
        </authorList>
    </citation>
    <scope>NUCLEOTIDE SEQUENCE</scope>
    <source>
        <strain evidence="1">ATCC 28755</strain>
    </source>
</reference>